<reference evidence="1" key="1">
    <citation type="submission" date="2014-11" db="EMBL/GenBank/DDBJ databases">
        <authorList>
            <person name="Amaro Gonzalez C."/>
        </authorList>
    </citation>
    <scope>NUCLEOTIDE SEQUENCE</scope>
</reference>
<name>A0A0E9QL33_ANGAN</name>
<dbReference type="EMBL" id="GBXM01091093">
    <property type="protein sequence ID" value="JAH17484.1"/>
    <property type="molecule type" value="Transcribed_RNA"/>
</dbReference>
<proteinExistence type="predicted"/>
<reference evidence="1" key="2">
    <citation type="journal article" date="2015" name="Fish Shellfish Immunol.">
        <title>Early steps in the European eel (Anguilla anguilla)-Vibrio vulnificus interaction in the gills: Role of the RtxA13 toxin.</title>
        <authorList>
            <person name="Callol A."/>
            <person name="Pajuelo D."/>
            <person name="Ebbesson L."/>
            <person name="Teles M."/>
            <person name="MacKenzie S."/>
            <person name="Amaro C."/>
        </authorList>
    </citation>
    <scope>NUCLEOTIDE SEQUENCE</scope>
</reference>
<organism evidence="1">
    <name type="scientific">Anguilla anguilla</name>
    <name type="common">European freshwater eel</name>
    <name type="synonym">Muraena anguilla</name>
    <dbReference type="NCBI Taxonomy" id="7936"/>
    <lineage>
        <taxon>Eukaryota</taxon>
        <taxon>Metazoa</taxon>
        <taxon>Chordata</taxon>
        <taxon>Craniata</taxon>
        <taxon>Vertebrata</taxon>
        <taxon>Euteleostomi</taxon>
        <taxon>Actinopterygii</taxon>
        <taxon>Neopterygii</taxon>
        <taxon>Teleostei</taxon>
        <taxon>Anguilliformes</taxon>
        <taxon>Anguillidae</taxon>
        <taxon>Anguilla</taxon>
    </lineage>
</organism>
<protein>
    <submittedName>
        <fullName evidence="1">Uncharacterized protein</fullName>
    </submittedName>
</protein>
<sequence>MIQVVVYFFKNPRTFTLSRGRTSQSCYFHNYVWVTVAFPIFQK</sequence>
<evidence type="ECO:0000313" key="1">
    <source>
        <dbReference type="EMBL" id="JAH17484.1"/>
    </source>
</evidence>
<accession>A0A0E9QL33</accession>
<dbReference type="AlphaFoldDB" id="A0A0E9QL33"/>